<reference evidence="2 3" key="1">
    <citation type="submission" date="2018-07" db="EMBL/GenBank/DDBJ databases">
        <title>Genomic Encyclopedia of Type Strains, Phase III (KMG-III): the genomes of soil and plant-associated and newly described type strains.</title>
        <authorList>
            <person name="Whitman W."/>
        </authorList>
    </citation>
    <scope>NUCLEOTIDE SEQUENCE [LARGE SCALE GENOMIC DNA]</scope>
    <source>
        <strain evidence="2 3">CECT 8236</strain>
    </source>
</reference>
<accession>A0A3D9HYI4</accession>
<dbReference type="InterPro" id="IPR012854">
    <property type="entry name" value="Cu_amine_oxidase-like_N"/>
</dbReference>
<dbReference type="Gene3D" id="3.30.457.10">
    <property type="entry name" value="Copper amine oxidase-like, N-terminal domain"/>
    <property type="match status" value="1"/>
</dbReference>
<protein>
    <submittedName>
        <fullName evidence="2">Copper amine oxidase-like protein</fullName>
    </submittedName>
</protein>
<dbReference type="Pfam" id="PF07833">
    <property type="entry name" value="Cu_amine_oxidN1"/>
    <property type="match status" value="1"/>
</dbReference>
<dbReference type="SUPFAM" id="SSF55383">
    <property type="entry name" value="Copper amine oxidase, domain N"/>
    <property type="match status" value="1"/>
</dbReference>
<dbReference type="OrthoDB" id="2626382at2"/>
<keyword evidence="3" id="KW-1185">Reference proteome</keyword>
<dbReference type="RefSeq" id="WP_115995362.1">
    <property type="nucleotide sequence ID" value="NZ_QRDY01000024.1"/>
</dbReference>
<dbReference type="EMBL" id="QRDY01000024">
    <property type="protein sequence ID" value="RED54485.1"/>
    <property type="molecule type" value="Genomic_DNA"/>
</dbReference>
<dbReference type="InterPro" id="IPR036582">
    <property type="entry name" value="Mao_N_sf"/>
</dbReference>
<dbReference type="Proteomes" id="UP000256869">
    <property type="component" value="Unassembled WGS sequence"/>
</dbReference>
<evidence type="ECO:0000313" key="3">
    <source>
        <dbReference type="Proteomes" id="UP000256869"/>
    </source>
</evidence>
<evidence type="ECO:0000313" key="2">
    <source>
        <dbReference type="EMBL" id="RED54485.1"/>
    </source>
</evidence>
<proteinExistence type="predicted"/>
<gene>
    <name evidence="2" type="ORF">DFP95_12411</name>
</gene>
<dbReference type="AlphaFoldDB" id="A0A3D9HYI4"/>
<feature type="domain" description="Copper amine oxidase-like N-terminal" evidence="1">
    <location>
        <begin position="35"/>
        <end position="95"/>
    </location>
</feature>
<organism evidence="2 3">
    <name type="scientific">Cohnella lupini</name>
    <dbReference type="NCBI Taxonomy" id="1294267"/>
    <lineage>
        <taxon>Bacteria</taxon>
        <taxon>Bacillati</taxon>
        <taxon>Bacillota</taxon>
        <taxon>Bacilli</taxon>
        <taxon>Bacillales</taxon>
        <taxon>Paenibacillaceae</taxon>
        <taxon>Cohnella</taxon>
    </lineage>
</organism>
<comment type="caution">
    <text evidence="2">The sequence shown here is derived from an EMBL/GenBank/DDBJ whole genome shotgun (WGS) entry which is preliminary data.</text>
</comment>
<evidence type="ECO:0000259" key="1">
    <source>
        <dbReference type="Pfam" id="PF07833"/>
    </source>
</evidence>
<name>A0A3D9HYI4_9BACL</name>
<sequence>MNKKLVALALILCLLLGTTAFSYIHVSMSSITLVFNGKKADVDAKTPPILTYNNQAYVPLRYMAEQMGAEVDYNGENKEVSIGYLTNRIVQSQINASSHYEDFSLSIFSEKRVFKENEDIRVWASFRHLGDESALIYSGEPLFAFEILSKSKELYSEILGYSLETRTFGPNDEYNRNLLIGSEGPYRYQNLHLPKGDYKIIVRAMFGESPSTIEDRLKSEIEIRVE</sequence>